<dbReference type="Gene3D" id="3.30.420.10">
    <property type="entry name" value="Ribonuclease H-like superfamily/Ribonuclease H"/>
    <property type="match status" value="1"/>
</dbReference>
<evidence type="ECO:0000259" key="3">
    <source>
        <dbReference type="PROSITE" id="PS50879"/>
    </source>
</evidence>
<dbReference type="Proteomes" id="UP000324800">
    <property type="component" value="Unassembled WGS sequence"/>
</dbReference>
<dbReference type="AlphaFoldDB" id="A0A5J4UXK2"/>
<dbReference type="InterPro" id="IPR002156">
    <property type="entry name" value="RNaseH_domain"/>
</dbReference>
<feature type="region of interest" description="Disordered" evidence="1">
    <location>
        <begin position="773"/>
        <end position="821"/>
    </location>
</feature>
<dbReference type="CDD" id="cd09275">
    <property type="entry name" value="RNase_HI_RT_DIRS1"/>
    <property type="match status" value="1"/>
</dbReference>
<dbReference type="EMBL" id="SNRW01011437">
    <property type="protein sequence ID" value="KAA6375158.1"/>
    <property type="molecule type" value="Genomic_DNA"/>
</dbReference>
<sequence length="821" mass="94855">SKRYAYYDSDADEKVSIKVGKLLEGVFQKSAQDFDPLGFKLDQLDRKALFEKVKLKKVEKHWKLLDVMESAKGEKSVQFHRAVESSATIQEGLYKSIRHIASVNTGNQFGELLEIFQASAVATGDAQSIREGQNDGKKKRTSQERDIVCNIKEDICKHQQRVERGFSRVPLQQSELWPGADNQVQTPIGTRLLQFAEEWNKIGRGNLIRTGIQAHWSYLSSPQNLESNKFISQQRCSRIQDQALSSLIETELLEEIIEEVNGRDFRWINPIFGKYKKEQKKSRKITDCSIQNKCLISDQFQIEDVHTLSEMNRPGDWTIKIDLESTFHHVLVNKNLKSFLGFIFHGRFYRYRAMCFGIRQASLIFYKTLRPLMQLIRDNLRIRCVAYCDDLIFINSNQTELQIQVPLLIQTLNSYGFKISINKSILIHTQSVKFLGWQFEMAQNRIAMTEWRENEMLVQIFLWIATIISQKSVKVRWLARITGTMNFLRLQIQRCGLHMRNLNKYKTNVILRSDASQTKWRATITFLETGLKEMHEQSWNRDSKLTSSNQREAAAIFQGLRRFAMSPIHNQIKALRIETDNLSAAFNINRGAAGQALQQTVDQTLQLIQQLDLHVTARHIAGLFNQEADQLSRLAAAGDYQIREEVLEEALFLKKDPWAVRQDGMALPWENELPLLHPLIALIQPTLNKIMKEVIRAVLITSYQKAQTCWPDLEKLAIQYIILGYCKDVLILGQRMKKKKRHLLPWKLQITLLEGKRGTSYTNGSQDIDVQKNMQSQTQQMDGTKLDPNLDNESENSLTTGKQLENNQLKSDQQPILQQKL</sequence>
<dbReference type="Pfam" id="PF00078">
    <property type="entry name" value="RVT_1"/>
    <property type="match status" value="1"/>
</dbReference>
<evidence type="ECO:0000259" key="2">
    <source>
        <dbReference type="PROSITE" id="PS50878"/>
    </source>
</evidence>
<accession>A0A5J4UXK2</accession>
<dbReference type="PROSITE" id="PS50878">
    <property type="entry name" value="RT_POL"/>
    <property type="match status" value="1"/>
</dbReference>
<evidence type="ECO:0000256" key="1">
    <source>
        <dbReference type="SAM" id="MobiDB-lite"/>
    </source>
</evidence>
<comment type="caution">
    <text evidence="4">The sequence shown here is derived from an EMBL/GenBank/DDBJ whole genome shotgun (WGS) entry which is preliminary data.</text>
</comment>
<evidence type="ECO:0000313" key="5">
    <source>
        <dbReference type="Proteomes" id="UP000324800"/>
    </source>
</evidence>
<dbReference type="GO" id="GO:0003964">
    <property type="term" value="F:RNA-directed DNA polymerase activity"/>
    <property type="evidence" value="ECO:0007669"/>
    <property type="project" value="UniProtKB-KW"/>
</dbReference>
<dbReference type="GO" id="GO:0004523">
    <property type="term" value="F:RNA-DNA hybrid ribonuclease activity"/>
    <property type="evidence" value="ECO:0007669"/>
    <property type="project" value="InterPro"/>
</dbReference>
<dbReference type="GO" id="GO:0003676">
    <property type="term" value="F:nucleic acid binding"/>
    <property type="evidence" value="ECO:0007669"/>
    <property type="project" value="InterPro"/>
</dbReference>
<feature type="non-terminal residue" evidence="4">
    <location>
        <position position="1"/>
    </location>
</feature>
<dbReference type="InterPro" id="IPR052055">
    <property type="entry name" value="Hepadnavirus_pol/RT"/>
</dbReference>
<feature type="domain" description="RNase H type-1" evidence="3">
    <location>
        <begin position="505"/>
        <end position="637"/>
    </location>
</feature>
<dbReference type="SUPFAM" id="SSF56672">
    <property type="entry name" value="DNA/RNA polymerases"/>
    <property type="match status" value="1"/>
</dbReference>
<reference evidence="4 5" key="1">
    <citation type="submission" date="2019-03" db="EMBL/GenBank/DDBJ databases">
        <title>Single cell metagenomics reveals metabolic interactions within the superorganism composed of flagellate Streblomastix strix and complex community of Bacteroidetes bacteria on its surface.</title>
        <authorList>
            <person name="Treitli S.C."/>
            <person name="Kolisko M."/>
            <person name="Husnik F."/>
            <person name="Keeling P."/>
            <person name="Hampl V."/>
        </authorList>
    </citation>
    <scope>NUCLEOTIDE SEQUENCE [LARGE SCALE GENOMIC DNA]</scope>
    <source>
        <strain evidence="4">ST1C</strain>
    </source>
</reference>
<keyword evidence="4" id="KW-0548">Nucleotidyltransferase</keyword>
<dbReference type="Gene3D" id="3.30.70.270">
    <property type="match status" value="1"/>
</dbReference>
<dbReference type="PANTHER" id="PTHR33050">
    <property type="entry name" value="REVERSE TRANSCRIPTASE DOMAIN-CONTAINING PROTEIN"/>
    <property type="match status" value="1"/>
</dbReference>
<proteinExistence type="predicted"/>
<organism evidence="4 5">
    <name type="scientific">Streblomastix strix</name>
    <dbReference type="NCBI Taxonomy" id="222440"/>
    <lineage>
        <taxon>Eukaryota</taxon>
        <taxon>Metamonada</taxon>
        <taxon>Preaxostyla</taxon>
        <taxon>Oxymonadida</taxon>
        <taxon>Streblomastigidae</taxon>
        <taxon>Streblomastix</taxon>
    </lineage>
</organism>
<feature type="domain" description="Reverse transcriptase" evidence="2">
    <location>
        <begin position="237"/>
        <end position="439"/>
    </location>
</feature>
<dbReference type="Gene3D" id="3.10.10.10">
    <property type="entry name" value="HIV Type 1 Reverse Transcriptase, subunit A, domain 1"/>
    <property type="match status" value="1"/>
</dbReference>
<dbReference type="InterPro" id="IPR043128">
    <property type="entry name" value="Rev_trsase/Diguanyl_cyclase"/>
</dbReference>
<protein>
    <submittedName>
        <fullName evidence="4">Putative reverse transcriptase</fullName>
    </submittedName>
</protein>
<keyword evidence="4" id="KW-0695">RNA-directed DNA polymerase</keyword>
<dbReference type="InterPro" id="IPR000477">
    <property type="entry name" value="RT_dom"/>
</dbReference>
<dbReference type="PANTHER" id="PTHR33050:SF7">
    <property type="entry name" value="RIBONUCLEASE H"/>
    <property type="match status" value="1"/>
</dbReference>
<dbReference type="PROSITE" id="PS50879">
    <property type="entry name" value="RNASE_H_1"/>
    <property type="match status" value="1"/>
</dbReference>
<feature type="compositionally biased region" description="Polar residues" evidence="1">
    <location>
        <begin position="795"/>
        <end position="821"/>
    </location>
</feature>
<name>A0A5J4UXK2_9EUKA</name>
<feature type="compositionally biased region" description="Polar residues" evidence="1">
    <location>
        <begin position="773"/>
        <end position="782"/>
    </location>
</feature>
<dbReference type="InterPro" id="IPR043502">
    <property type="entry name" value="DNA/RNA_pol_sf"/>
</dbReference>
<gene>
    <name evidence="4" type="ORF">EZS28_029316</name>
</gene>
<dbReference type="InterPro" id="IPR036397">
    <property type="entry name" value="RNaseH_sf"/>
</dbReference>
<keyword evidence="4" id="KW-0808">Transferase</keyword>
<dbReference type="OrthoDB" id="115435at2759"/>
<evidence type="ECO:0000313" key="4">
    <source>
        <dbReference type="EMBL" id="KAA6375158.1"/>
    </source>
</evidence>